<organism evidence="1 2">
    <name type="scientific">Pseudooceanicola albus</name>
    <dbReference type="NCBI Taxonomy" id="2692189"/>
    <lineage>
        <taxon>Bacteria</taxon>
        <taxon>Pseudomonadati</taxon>
        <taxon>Pseudomonadota</taxon>
        <taxon>Alphaproteobacteria</taxon>
        <taxon>Rhodobacterales</taxon>
        <taxon>Paracoccaceae</taxon>
        <taxon>Pseudooceanicola</taxon>
    </lineage>
</organism>
<evidence type="ECO:0000313" key="1">
    <source>
        <dbReference type="EMBL" id="MXN20174.1"/>
    </source>
</evidence>
<dbReference type="AlphaFoldDB" id="A0A6L7G7F6"/>
<reference evidence="1 2" key="1">
    <citation type="submission" date="2019-12" db="EMBL/GenBank/DDBJ databases">
        <authorList>
            <person name="Li M."/>
        </authorList>
    </citation>
    <scope>NUCLEOTIDE SEQUENCE [LARGE SCALE GENOMIC DNA]</scope>
    <source>
        <strain evidence="1 2">GBMRC 2024</strain>
    </source>
</reference>
<protein>
    <submittedName>
        <fullName evidence="1">Capsular biosynthesis protein</fullName>
    </submittedName>
</protein>
<dbReference type="InterPro" id="IPR007833">
    <property type="entry name" value="Capsule_polysaccharide_synth"/>
</dbReference>
<proteinExistence type="predicted"/>
<evidence type="ECO:0000313" key="2">
    <source>
        <dbReference type="Proteomes" id="UP000477911"/>
    </source>
</evidence>
<dbReference type="Proteomes" id="UP000477911">
    <property type="component" value="Unassembled WGS sequence"/>
</dbReference>
<dbReference type="GO" id="GO:0015774">
    <property type="term" value="P:polysaccharide transport"/>
    <property type="evidence" value="ECO:0007669"/>
    <property type="project" value="InterPro"/>
</dbReference>
<keyword evidence="2" id="KW-1185">Reference proteome</keyword>
<comment type="caution">
    <text evidence="1">The sequence shown here is derived from an EMBL/GenBank/DDBJ whole genome shotgun (WGS) entry which is preliminary data.</text>
</comment>
<dbReference type="EMBL" id="WUMU01000024">
    <property type="protein sequence ID" value="MXN20174.1"/>
    <property type="molecule type" value="Genomic_DNA"/>
</dbReference>
<sequence length="453" mass="50166">MTQERVLKDNASGGLVQALPKGGRVLLLQGPVGPFFRQLQASLEAQGHETWRVCFNAGDLLFAPRKRVIRFFGGKMEWQKWLEALLADGRFETLILFGSDRPAHRIAREVCKKLGVRVLALEEGYIRPGYVTVEEGGNNAASPLAGRLPPADFVPQVPKPDVNGANFNRMCWLGGFYYTARGLFGIGPQRELYHRRMTLLMEILYWTRNATRRIFNGERDFRRIERLLEHHDGRYYIVPLQVAADSNMGTAACGWNSARLIAELIPSFARRAPAGTRLVFKTHPMERGHNSLTPLILDTAAACGVADRVDVIDTGSLGLLARHSAGMITINSTSGLSAISHGCRLMVLGKAIYAHPALATCAQGQPDFDDWWSGGHVARPELRRTFLAWLKTEALVPGDFYSRAGIETACSSVARVLNDGPRIDMPVLRPTMDYEKPAARAAAEYQMPRKVGT</sequence>
<gene>
    <name evidence="1" type="ORF">GR170_20250</name>
</gene>
<name>A0A6L7G7F6_9RHOB</name>
<dbReference type="CDD" id="cd16441">
    <property type="entry name" value="beta_Kdo_transferase_KpsS"/>
    <property type="match status" value="1"/>
</dbReference>
<accession>A0A6L7G7F6</accession>
<dbReference type="GO" id="GO:0000271">
    <property type="term" value="P:polysaccharide biosynthetic process"/>
    <property type="evidence" value="ECO:0007669"/>
    <property type="project" value="InterPro"/>
</dbReference>
<dbReference type="RefSeq" id="WP_160896299.1">
    <property type="nucleotide sequence ID" value="NZ_WUMU01000024.1"/>
</dbReference>
<dbReference type="Pfam" id="PF05159">
    <property type="entry name" value="Capsule_synth"/>
    <property type="match status" value="1"/>
</dbReference>